<comment type="caution">
    <text evidence="5">The sequence shown here is derived from an EMBL/GenBank/DDBJ whole genome shotgun (WGS) entry which is preliminary data.</text>
</comment>
<protein>
    <submittedName>
        <fullName evidence="5">Type 11 methyltransferase</fullName>
    </submittedName>
</protein>
<dbReference type="InterPro" id="IPR029063">
    <property type="entry name" value="SAM-dependent_MTases_sf"/>
</dbReference>
<evidence type="ECO:0000313" key="6">
    <source>
        <dbReference type="Proteomes" id="UP000011607"/>
    </source>
</evidence>
<dbReference type="InterPro" id="IPR013216">
    <property type="entry name" value="Methyltransf_11"/>
</dbReference>
<feature type="region of interest" description="Disordered" evidence="3">
    <location>
        <begin position="1"/>
        <end position="36"/>
    </location>
</feature>
<sequence length="269" mass="29168">MADDQQEPDAESTGESGSDGESGQHPDRAAVRDTYDRIATHFASTREYAWPEVEEFVETHARSPTLQDGAEDGTDERERGLGLDLGCGNCRHAELLAAAGLERVVGLDVSRGLLETGRKRAQERSFTGALDLCQGDASRLPLAADGVDLAVYVATLHHLPTADARQASLDELARVLDPDGRALVSAWSTAHDRFDEADETDEHGFDTTVEWTLPGGEPVDRFYHIYAPAEFERELECSDLAVLEWEISSGNCYATVAGSGSGRSRSDSE</sequence>
<dbReference type="PANTHER" id="PTHR13069:SF21">
    <property type="entry name" value="ALKYLATED DNA REPAIR PROTEIN ALKB HOMOLOG 8"/>
    <property type="match status" value="1"/>
</dbReference>
<evidence type="ECO:0000313" key="5">
    <source>
        <dbReference type="EMBL" id="EMA39878.1"/>
    </source>
</evidence>
<evidence type="ECO:0000256" key="3">
    <source>
        <dbReference type="SAM" id="MobiDB-lite"/>
    </source>
</evidence>
<dbReference type="Proteomes" id="UP000011607">
    <property type="component" value="Unassembled WGS sequence"/>
</dbReference>
<organism evidence="5 6">
    <name type="scientific">Halobiforma nitratireducens JCM 10879</name>
    <dbReference type="NCBI Taxonomy" id="1227454"/>
    <lineage>
        <taxon>Archaea</taxon>
        <taxon>Methanobacteriati</taxon>
        <taxon>Methanobacteriota</taxon>
        <taxon>Stenosarchaea group</taxon>
        <taxon>Halobacteria</taxon>
        <taxon>Halobacteriales</taxon>
        <taxon>Natrialbaceae</taxon>
        <taxon>Halobiforma</taxon>
    </lineage>
</organism>
<gene>
    <name evidence="5" type="ORF">C446_08164</name>
</gene>
<feature type="compositionally biased region" description="Basic and acidic residues" evidence="3">
    <location>
        <begin position="22"/>
        <end position="36"/>
    </location>
</feature>
<dbReference type="PATRIC" id="fig|1227454.3.peg.1645"/>
<accession>M0M392</accession>
<dbReference type="SUPFAM" id="SSF53335">
    <property type="entry name" value="S-adenosyl-L-methionine-dependent methyltransferases"/>
    <property type="match status" value="1"/>
</dbReference>
<keyword evidence="1 5" id="KW-0489">Methyltransferase</keyword>
<feature type="domain" description="Methyltransferase type 11" evidence="4">
    <location>
        <begin position="83"/>
        <end position="183"/>
    </location>
</feature>
<proteinExistence type="predicted"/>
<dbReference type="AlphaFoldDB" id="M0M392"/>
<dbReference type="InterPro" id="IPR051422">
    <property type="entry name" value="AlkB_tRNA_MeTrf/Diox"/>
</dbReference>
<keyword evidence="6" id="KW-1185">Reference proteome</keyword>
<dbReference type="STRING" id="1227454.C446_08164"/>
<dbReference type="GO" id="GO:0008175">
    <property type="term" value="F:tRNA methyltransferase activity"/>
    <property type="evidence" value="ECO:0007669"/>
    <property type="project" value="UniProtKB-ARBA"/>
</dbReference>
<dbReference type="CDD" id="cd02440">
    <property type="entry name" value="AdoMet_MTases"/>
    <property type="match status" value="1"/>
</dbReference>
<feature type="compositionally biased region" description="Acidic residues" evidence="3">
    <location>
        <begin position="1"/>
        <end position="12"/>
    </location>
</feature>
<dbReference type="PANTHER" id="PTHR13069">
    <property type="entry name" value="ALKYLATED DNA REPAIR PROTEIN ALKB HOMOLOG 8"/>
    <property type="match status" value="1"/>
</dbReference>
<dbReference type="GO" id="GO:0006400">
    <property type="term" value="P:tRNA modification"/>
    <property type="evidence" value="ECO:0007669"/>
    <property type="project" value="UniProtKB-ARBA"/>
</dbReference>
<dbReference type="GO" id="GO:0032259">
    <property type="term" value="P:methylation"/>
    <property type="evidence" value="ECO:0007669"/>
    <property type="project" value="UniProtKB-KW"/>
</dbReference>
<dbReference type="RefSeq" id="WP_006672565.1">
    <property type="nucleotide sequence ID" value="NZ_AOMA01000078.1"/>
</dbReference>
<name>M0M392_9EURY</name>
<keyword evidence="2 5" id="KW-0808">Transferase</keyword>
<dbReference type="Pfam" id="PF08241">
    <property type="entry name" value="Methyltransf_11"/>
    <property type="match status" value="1"/>
</dbReference>
<evidence type="ECO:0000256" key="2">
    <source>
        <dbReference type="ARBA" id="ARBA00022679"/>
    </source>
</evidence>
<evidence type="ECO:0000256" key="1">
    <source>
        <dbReference type="ARBA" id="ARBA00022603"/>
    </source>
</evidence>
<dbReference type="GO" id="GO:0008757">
    <property type="term" value="F:S-adenosylmethionine-dependent methyltransferase activity"/>
    <property type="evidence" value="ECO:0007669"/>
    <property type="project" value="InterPro"/>
</dbReference>
<dbReference type="EMBL" id="AOMA01000078">
    <property type="protein sequence ID" value="EMA39878.1"/>
    <property type="molecule type" value="Genomic_DNA"/>
</dbReference>
<dbReference type="eggNOG" id="arCOG04583">
    <property type="taxonomic scope" value="Archaea"/>
</dbReference>
<reference evidence="5 6" key="1">
    <citation type="journal article" date="2014" name="PLoS Genet.">
        <title>Phylogenetically driven sequencing of extremely halophilic archaea reveals strategies for static and dynamic osmo-response.</title>
        <authorList>
            <person name="Becker E.A."/>
            <person name="Seitzer P.M."/>
            <person name="Tritt A."/>
            <person name="Larsen D."/>
            <person name="Krusor M."/>
            <person name="Yao A.I."/>
            <person name="Wu D."/>
            <person name="Madern D."/>
            <person name="Eisen J.A."/>
            <person name="Darling A.E."/>
            <person name="Facciotti M.T."/>
        </authorList>
    </citation>
    <scope>NUCLEOTIDE SEQUENCE [LARGE SCALE GENOMIC DNA]</scope>
    <source>
        <strain evidence="5 6">JCM 10879</strain>
    </source>
</reference>
<dbReference type="Gene3D" id="3.40.50.150">
    <property type="entry name" value="Vaccinia Virus protein VP39"/>
    <property type="match status" value="1"/>
</dbReference>
<dbReference type="OrthoDB" id="18536at2157"/>
<evidence type="ECO:0000259" key="4">
    <source>
        <dbReference type="Pfam" id="PF08241"/>
    </source>
</evidence>